<proteinExistence type="predicted"/>
<reference evidence="1 2" key="1">
    <citation type="journal article" date="2018" name="Syst. Appl. Microbiol.">
        <title>A new symbiotic nanoarchaeote (Candidatus Nanoclepta minutus) and its host (Zestosphaera tikiterensis gen. nov., sp. nov.) from a New Zealand hot spring.</title>
        <authorList>
            <person name="St John E."/>
            <person name="Liu Y."/>
            <person name="Podar M."/>
            <person name="Stott M.B."/>
            <person name="Meneghin J."/>
            <person name="Chen Z."/>
            <person name="Lagutin K."/>
            <person name="Mitchell K."/>
            <person name="Reysenbach A.L."/>
        </authorList>
    </citation>
    <scope>NUCLEOTIDE SEQUENCE [LARGE SCALE GENOMIC DNA]</scope>
    <source>
        <strain evidence="1">NZ3</strain>
    </source>
</reference>
<accession>A0A397WN68</accession>
<gene>
    <name evidence="1" type="ORF">BXU00_00075</name>
</gene>
<evidence type="ECO:0000313" key="2">
    <source>
        <dbReference type="Proteomes" id="UP000266622"/>
    </source>
</evidence>
<comment type="caution">
    <text evidence="1">The sequence shown here is derived from an EMBL/GenBank/DDBJ whole genome shotgun (WGS) entry which is preliminary data.</text>
</comment>
<name>A0A397WN68_9ARCH</name>
<dbReference type="EMBL" id="MWMI01000001">
    <property type="protein sequence ID" value="RIB35498.1"/>
    <property type="molecule type" value="Genomic_DNA"/>
</dbReference>
<dbReference type="Proteomes" id="UP000266622">
    <property type="component" value="Unassembled WGS sequence"/>
</dbReference>
<organism evidence="1 2">
    <name type="scientific">Candidatus Nanoclepta minutus</name>
    <dbReference type="NCBI Taxonomy" id="1940235"/>
    <lineage>
        <taxon>Archaea</taxon>
        <taxon>Nanobdellota</taxon>
        <taxon>Candidatus Nanoclepta</taxon>
    </lineage>
</organism>
<sequence>MSLDEIIKDIARKEKEKDSDAEIVRIEEFDDGSVIKTVVSDREGVLVLSINTKEDIIMGCTVIDPNKSENTKRLIEINGKNYEVRREVERYRLYCWVYGREFSYITDPITIVNKKTIVVPVDYGDVLNILLHYPKKYENANNSK</sequence>
<dbReference type="AlphaFoldDB" id="A0A397WN68"/>
<evidence type="ECO:0000313" key="1">
    <source>
        <dbReference type="EMBL" id="RIB35498.1"/>
    </source>
</evidence>
<protein>
    <submittedName>
        <fullName evidence="1">Uncharacterized protein</fullName>
    </submittedName>
</protein>